<dbReference type="InterPro" id="IPR032675">
    <property type="entry name" value="LRR_dom_sf"/>
</dbReference>
<evidence type="ECO:0000256" key="4">
    <source>
        <dbReference type="SAM" id="Phobius"/>
    </source>
</evidence>
<evidence type="ECO:0000256" key="3">
    <source>
        <dbReference type="SAM" id="MobiDB-lite"/>
    </source>
</evidence>
<dbReference type="SUPFAM" id="SSF52058">
    <property type="entry name" value="L domain-like"/>
    <property type="match status" value="1"/>
</dbReference>
<evidence type="ECO:0000256" key="2">
    <source>
        <dbReference type="ARBA" id="ARBA00022737"/>
    </source>
</evidence>
<keyword evidence="4" id="KW-1133">Transmembrane helix</keyword>
<dbReference type="Proteomes" id="UP000008144">
    <property type="component" value="Chromosome 9"/>
</dbReference>
<feature type="transmembrane region" description="Helical" evidence="4">
    <location>
        <begin position="437"/>
        <end position="459"/>
    </location>
</feature>
<feature type="compositionally biased region" description="Low complexity" evidence="3">
    <location>
        <begin position="367"/>
        <end position="392"/>
    </location>
</feature>
<dbReference type="SMART" id="SM00369">
    <property type="entry name" value="LRR_TYP"/>
    <property type="match status" value="6"/>
</dbReference>
<dbReference type="GO" id="GO:0098839">
    <property type="term" value="C:postsynaptic density membrane"/>
    <property type="evidence" value="ECO:0000318"/>
    <property type="project" value="GO_Central"/>
</dbReference>
<sequence length="547" mass="61867">MTFSSAQVFLCLGLQLLFHETISASPTKHCSNKGNVQRCHYQYLSRILRCDGRSRNSLPSPTELQGPAPPSTALSIYINSSCLQEIDSGQLRQYTHAKQLNYDDNMIQTIPKSCFSHLHLEELILSRNSISTINSAFNGLSHLKTLHLNGNQLQEILDDHFSELLSLTSLDLSDNMLTYVHRNAFEGLTSLTSLDLSNNRLTKFEPGHLSGLVNLNKLRLRSNHLQSLDSHLLVSSPHLEVVDLSFNRLQCLPANLFDNQSDLKSVLLMSNQLRTPHPDWFRSIVANGRMPDVNLMQNNKWLCDCHSISYRNFLLNEITEHEDQWIDKLDVRCFQPATNEGKYLSDVKHFGSNCPYPLEPLECEQQESSTRTTTTNVPRPTTTTTTTKSTTTEKSTTIKAKINSRSQVTTTITLPVNTPLVLNLGADLPTKEDKSPLMIIIISLVAVLCFAILGMAVYCMRRKWKKEKLVKKQNNNRMTNKDDEAGQNLYEEPEIKMDDQTIDNQTGPKLLYSASSLSLNEIEPQLYQAGEIPNPTNRKYRKRTDSG</sequence>
<reference evidence="6" key="2">
    <citation type="journal article" date="2008" name="Genome Biol.">
        <title>Improved genome assembly and evidence-based global gene model set for the chordate Ciona intestinalis: new insight into intron and operon populations.</title>
        <authorList>
            <person name="Satou Y."/>
            <person name="Mineta K."/>
            <person name="Ogasawara M."/>
            <person name="Sasakura Y."/>
            <person name="Shoguchi E."/>
            <person name="Ueno K."/>
            <person name="Yamada L."/>
            <person name="Matsumoto J."/>
            <person name="Wasserscheid J."/>
            <person name="Dewar K."/>
            <person name="Wiley G.B."/>
            <person name="Macmil S.L."/>
            <person name="Roe B.A."/>
            <person name="Zeller R.W."/>
            <person name="Hastings K.E."/>
            <person name="Lemaire P."/>
            <person name="Lindquist E."/>
            <person name="Endo T."/>
            <person name="Hotta K."/>
            <person name="Inaba K."/>
        </authorList>
    </citation>
    <scope>NUCLEOTIDE SEQUENCE [LARGE SCALE GENOMIC DNA]</scope>
    <source>
        <strain evidence="6">wild type</strain>
    </source>
</reference>
<dbReference type="SMART" id="SM00365">
    <property type="entry name" value="LRR_SD22"/>
    <property type="match status" value="3"/>
</dbReference>
<dbReference type="Ensembl" id="ENSCINT00000025997.2">
    <property type="protein sequence ID" value="ENSCINP00000025751.2"/>
    <property type="gene ID" value="ENSCING00000014175.2"/>
</dbReference>
<dbReference type="PRINTS" id="PR00019">
    <property type="entry name" value="LEURICHRPT"/>
</dbReference>
<feature type="chain" id="PRO_5003348319" description="LRRCT domain-containing protein" evidence="5">
    <location>
        <begin position="25"/>
        <end position="547"/>
    </location>
</feature>
<dbReference type="InterPro" id="IPR003591">
    <property type="entry name" value="Leu-rich_rpt_typical-subtyp"/>
</dbReference>
<keyword evidence="2" id="KW-0677">Repeat</keyword>
<dbReference type="AlphaFoldDB" id="F7A7U9"/>
<proteinExistence type="predicted"/>
<organism evidence="6 7">
    <name type="scientific">Ciona intestinalis</name>
    <name type="common">Transparent sea squirt</name>
    <name type="synonym">Ascidia intestinalis</name>
    <dbReference type="NCBI Taxonomy" id="7719"/>
    <lineage>
        <taxon>Eukaryota</taxon>
        <taxon>Metazoa</taxon>
        <taxon>Chordata</taxon>
        <taxon>Tunicata</taxon>
        <taxon>Ascidiacea</taxon>
        <taxon>Phlebobranchia</taxon>
        <taxon>Cionidae</taxon>
        <taxon>Ciona</taxon>
    </lineage>
</organism>
<dbReference type="Gene3D" id="3.80.10.10">
    <property type="entry name" value="Ribonuclease Inhibitor"/>
    <property type="match status" value="2"/>
</dbReference>
<dbReference type="Pfam" id="PF13855">
    <property type="entry name" value="LRR_8"/>
    <property type="match status" value="2"/>
</dbReference>
<dbReference type="STRING" id="7719.ENSCINP00000025751"/>
<dbReference type="GO" id="GO:0099560">
    <property type="term" value="P:synaptic membrane adhesion"/>
    <property type="evidence" value="ECO:0000318"/>
    <property type="project" value="GO_Central"/>
</dbReference>
<keyword evidence="1" id="KW-0433">Leucine-rich repeat</keyword>
<keyword evidence="4" id="KW-0472">Membrane</keyword>
<protein>
    <recommendedName>
        <fullName evidence="8">LRRCT domain-containing protein</fullName>
    </recommendedName>
</protein>
<feature type="region of interest" description="Disordered" evidence="3">
    <location>
        <begin position="364"/>
        <end position="392"/>
    </location>
</feature>
<dbReference type="GO" id="GO:0098632">
    <property type="term" value="F:cell-cell adhesion mediator activity"/>
    <property type="evidence" value="ECO:0000318"/>
    <property type="project" value="GO_Central"/>
</dbReference>
<evidence type="ECO:0000256" key="1">
    <source>
        <dbReference type="ARBA" id="ARBA00022614"/>
    </source>
</evidence>
<dbReference type="EMBL" id="EAAA01002875">
    <property type="status" value="NOT_ANNOTATED_CDS"/>
    <property type="molecule type" value="Genomic_DNA"/>
</dbReference>
<dbReference type="GeneTree" id="ENSGT00940000161095"/>
<dbReference type="HOGENOM" id="CLU_498365_0_0_1"/>
<dbReference type="InterPro" id="IPR001611">
    <property type="entry name" value="Leu-rich_rpt"/>
</dbReference>
<keyword evidence="7" id="KW-1185">Reference proteome</keyword>
<dbReference type="InParanoid" id="F7A7U9"/>
<keyword evidence="5" id="KW-0732">Signal</keyword>
<dbReference type="OMA" id="NCESPED"/>
<dbReference type="PANTHER" id="PTHR24369:SF212">
    <property type="entry name" value="LEUCINE-RICH REPEAT-CONTAINING PROTEIN 4B-LIKE"/>
    <property type="match status" value="1"/>
</dbReference>
<evidence type="ECO:0000256" key="5">
    <source>
        <dbReference type="SAM" id="SignalP"/>
    </source>
</evidence>
<reference evidence="7" key="1">
    <citation type="journal article" date="2002" name="Science">
        <title>The draft genome of Ciona intestinalis: insights into chordate and vertebrate origins.</title>
        <authorList>
            <person name="Dehal P."/>
            <person name="Satou Y."/>
            <person name="Campbell R.K."/>
            <person name="Chapman J."/>
            <person name="Degnan B."/>
            <person name="De Tomaso A."/>
            <person name="Davidson B."/>
            <person name="Di Gregorio A."/>
            <person name="Gelpke M."/>
            <person name="Goodstein D.M."/>
            <person name="Harafuji N."/>
            <person name="Hastings K.E."/>
            <person name="Ho I."/>
            <person name="Hotta K."/>
            <person name="Huang W."/>
            <person name="Kawashima T."/>
            <person name="Lemaire P."/>
            <person name="Martinez D."/>
            <person name="Meinertzhagen I.A."/>
            <person name="Necula S."/>
            <person name="Nonaka M."/>
            <person name="Putnam N."/>
            <person name="Rash S."/>
            <person name="Saiga H."/>
            <person name="Satake M."/>
            <person name="Terry A."/>
            <person name="Yamada L."/>
            <person name="Wang H.G."/>
            <person name="Awazu S."/>
            <person name="Azumi K."/>
            <person name="Boore J."/>
            <person name="Branno M."/>
            <person name="Chin-Bow S."/>
            <person name="DeSantis R."/>
            <person name="Doyle S."/>
            <person name="Francino P."/>
            <person name="Keys D.N."/>
            <person name="Haga S."/>
            <person name="Hayashi H."/>
            <person name="Hino K."/>
            <person name="Imai K.S."/>
            <person name="Inaba K."/>
            <person name="Kano S."/>
            <person name="Kobayashi K."/>
            <person name="Kobayashi M."/>
            <person name="Lee B.I."/>
            <person name="Makabe K.W."/>
            <person name="Manohar C."/>
            <person name="Matassi G."/>
            <person name="Medina M."/>
            <person name="Mochizuki Y."/>
            <person name="Mount S."/>
            <person name="Morishita T."/>
            <person name="Miura S."/>
            <person name="Nakayama A."/>
            <person name="Nishizaka S."/>
            <person name="Nomoto H."/>
            <person name="Ohta F."/>
            <person name="Oishi K."/>
            <person name="Rigoutsos I."/>
            <person name="Sano M."/>
            <person name="Sasaki A."/>
            <person name="Sasakura Y."/>
            <person name="Shoguchi E."/>
            <person name="Shin-i T."/>
            <person name="Spagnuolo A."/>
            <person name="Stainier D."/>
            <person name="Suzuki M.M."/>
            <person name="Tassy O."/>
            <person name="Takatori N."/>
            <person name="Tokuoka M."/>
            <person name="Yagi K."/>
            <person name="Yoshizaki F."/>
            <person name="Wada S."/>
            <person name="Zhang C."/>
            <person name="Hyatt P.D."/>
            <person name="Larimer F."/>
            <person name="Detter C."/>
            <person name="Doggett N."/>
            <person name="Glavina T."/>
            <person name="Hawkins T."/>
            <person name="Richardson P."/>
            <person name="Lucas S."/>
            <person name="Kohara Y."/>
            <person name="Levine M."/>
            <person name="Satoh N."/>
            <person name="Rokhsar D.S."/>
        </authorList>
    </citation>
    <scope>NUCLEOTIDE SEQUENCE [LARGE SCALE GENOMIC DNA]</scope>
</reference>
<feature type="compositionally biased region" description="Basic residues" evidence="3">
    <location>
        <begin position="538"/>
        <end position="547"/>
    </location>
</feature>
<name>F7A7U9_CIOIN</name>
<evidence type="ECO:0000313" key="7">
    <source>
        <dbReference type="Proteomes" id="UP000008144"/>
    </source>
</evidence>
<dbReference type="PROSITE" id="PS51450">
    <property type="entry name" value="LRR"/>
    <property type="match status" value="2"/>
</dbReference>
<keyword evidence="4" id="KW-0812">Transmembrane</keyword>
<dbReference type="PANTHER" id="PTHR24369">
    <property type="entry name" value="ANTIGEN BSP, PUTATIVE-RELATED"/>
    <property type="match status" value="1"/>
</dbReference>
<feature type="signal peptide" evidence="5">
    <location>
        <begin position="1"/>
        <end position="24"/>
    </location>
</feature>
<dbReference type="InterPro" id="IPR050541">
    <property type="entry name" value="LRR_TM_domain-containing"/>
</dbReference>
<evidence type="ECO:0008006" key="8">
    <source>
        <dbReference type="Google" id="ProtNLM"/>
    </source>
</evidence>
<evidence type="ECO:0000313" key="6">
    <source>
        <dbReference type="Ensembl" id="ENSCINP00000025751.2"/>
    </source>
</evidence>
<dbReference type="GO" id="GO:0005886">
    <property type="term" value="C:plasma membrane"/>
    <property type="evidence" value="ECO:0000318"/>
    <property type="project" value="GO_Central"/>
</dbReference>
<dbReference type="GO" id="GO:0098978">
    <property type="term" value="C:glutamatergic synapse"/>
    <property type="evidence" value="ECO:0000318"/>
    <property type="project" value="GO_Central"/>
</dbReference>
<reference evidence="6" key="4">
    <citation type="submission" date="2025-09" db="UniProtKB">
        <authorList>
            <consortium name="Ensembl"/>
        </authorList>
    </citation>
    <scope>IDENTIFICATION</scope>
</reference>
<reference evidence="6" key="3">
    <citation type="submission" date="2025-08" db="UniProtKB">
        <authorList>
            <consortium name="Ensembl"/>
        </authorList>
    </citation>
    <scope>IDENTIFICATION</scope>
</reference>
<accession>F7A7U9</accession>
<feature type="region of interest" description="Disordered" evidence="3">
    <location>
        <begin position="528"/>
        <end position="547"/>
    </location>
</feature>